<proteinExistence type="predicted"/>
<dbReference type="PROSITE" id="PS51819">
    <property type="entry name" value="VOC"/>
    <property type="match status" value="1"/>
</dbReference>
<dbReference type="Pfam" id="PF00903">
    <property type="entry name" value="Glyoxalase"/>
    <property type="match status" value="1"/>
</dbReference>
<sequence length="151" mass="16526">MNTSISSTHSTIIPSLRYRDALAAIEWLVTAFGFKKQAVFVGPDKKTVQHAQLTFGNGMIMLGSVDNGGEAGKFMVQPDEIGFRETQGAYLVVPNADTIYATAKAAGAEMIIDIRDMDYGGRHFSCRDLEGHTWGIGTYDPWAEPELKPKP</sequence>
<gene>
    <name evidence="2" type="ORF">HDF08_003447</name>
</gene>
<evidence type="ECO:0000313" key="2">
    <source>
        <dbReference type="EMBL" id="NYF91345.1"/>
    </source>
</evidence>
<dbReference type="InterPro" id="IPR029068">
    <property type="entry name" value="Glyas_Bleomycin-R_OHBP_Dase"/>
</dbReference>
<reference evidence="2 3" key="1">
    <citation type="submission" date="2020-07" db="EMBL/GenBank/DDBJ databases">
        <title>Genomic Encyclopedia of Type Strains, Phase IV (KMG-V): Genome sequencing to study the core and pangenomes of soil and plant-associated prokaryotes.</title>
        <authorList>
            <person name="Whitman W."/>
        </authorList>
    </citation>
    <scope>NUCLEOTIDE SEQUENCE [LARGE SCALE GENOMIC DNA]</scope>
    <source>
        <strain evidence="2 3">M8UP22</strain>
    </source>
</reference>
<comment type="caution">
    <text evidence="2">The sequence shown here is derived from an EMBL/GenBank/DDBJ whole genome shotgun (WGS) entry which is preliminary data.</text>
</comment>
<evidence type="ECO:0000313" key="3">
    <source>
        <dbReference type="Proteomes" id="UP000564385"/>
    </source>
</evidence>
<name>A0A852VMP2_9BACT</name>
<dbReference type="PANTHER" id="PTHR34109:SF1">
    <property type="entry name" value="VOC DOMAIN-CONTAINING PROTEIN"/>
    <property type="match status" value="1"/>
</dbReference>
<feature type="domain" description="VOC" evidence="1">
    <location>
        <begin position="7"/>
        <end position="139"/>
    </location>
</feature>
<dbReference type="Proteomes" id="UP000564385">
    <property type="component" value="Unassembled WGS sequence"/>
</dbReference>
<organism evidence="2 3">
    <name type="scientific">Tunturiibacter lichenicola</name>
    <dbReference type="NCBI Taxonomy" id="2051959"/>
    <lineage>
        <taxon>Bacteria</taxon>
        <taxon>Pseudomonadati</taxon>
        <taxon>Acidobacteriota</taxon>
        <taxon>Terriglobia</taxon>
        <taxon>Terriglobales</taxon>
        <taxon>Acidobacteriaceae</taxon>
        <taxon>Tunturiibacter</taxon>
    </lineage>
</organism>
<dbReference type="AlphaFoldDB" id="A0A852VMP2"/>
<dbReference type="Gene3D" id="3.30.720.110">
    <property type="match status" value="1"/>
</dbReference>
<protein>
    <submittedName>
        <fullName evidence="2">Glyoxalase superfamily protein PhnB</fullName>
    </submittedName>
</protein>
<dbReference type="Gene3D" id="3.30.720.120">
    <property type="match status" value="1"/>
</dbReference>
<dbReference type="SUPFAM" id="SSF54593">
    <property type="entry name" value="Glyoxalase/Bleomycin resistance protein/Dihydroxybiphenyl dioxygenase"/>
    <property type="match status" value="1"/>
</dbReference>
<evidence type="ECO:0000259" key="1">
    <source>
        <dbReference type="PROSITE" id="PS51819"/>
    </source>
</evidence>
<dbReference type="EMBL" id="JACCCU010000002">
    <property type="protein sequence ID" value="NYF91345.1"/>
    <property type="molecule type" value="Genomic_DNA"/>
</dbReference>
<dbReference type="InterPro" id="IPR004360">
    <property type="entry name" value="Glyas_Fos-R_dOase_dom"/>
</dbReference>
<dbReference type="PANTHER" id="PTHR34109">
    <property type="entry name" value="BNAUNNG04460D PROTEIN-RELATED"/>
    <property type="match status" value="1"/>
</dbReference>
<dbReference type="InterPro" id="IPR037523">
    <property type="entry name" value="VOC_core"/>
</dbReference>
<accession>A0A852VMP2</accession>